<keyword evidence="1" id="KW-0472">Membrane</keyword>
<feature type="transmembrane region" description="Helical" evidence="1">
    <location>
        <begin position="57"/>
        <end position="78"/>
    </location>
</feature>
<dbReference type="RefSeq" id="WP_123358917.1">
    <property type="nucleotide sequence ID" value="NZ_MOBM01000020.1"/>
</dbReference>
<keyword evidence="1" id="KW-1133">Transmembrane helix</keyword>
<dbReference type="PANTHER" id="PTHR40394">
    <property type="entry name" value="LIPOPROTEIN-RELATED"/>
    <property type="match status" value="1"/>
</dbReference>
<dbReference type="EMBL" id="MOBM01000020">
    <property type="protein sequence ID" value="RON14897.1"/>
    <property type="molecule type" value="Genomic_DNA"/>
</dbReference>
<evidence type="ECO:0000313" key="3">
    <source>
        <dbReference type="Proteomes" id="UP000284002"/>
    </source>
</evidence>
<dbReference type="PANTHER" id="PTHR40394:SF2">
    <property type="entry name" value="QUINOL:CYTOCHROME C OXIDOREDUCTASE MEMBRANE PROTEIN"/>
    <property type="match status" value="1"/>
</dbReference>
<gene>
    <name evidence="2" type="ORF">BK662_15460</name>
</gene>
<sequence>MTESLGLLAEFDAPQPLVEASLHAWAIGYRRLDAFAPFPLEALQPLLKPKASRVSSMACIGGLLGIGLALLMQIGSVWSYPLNVGGRPLIALPLLMVVTFLFAVVGAAIAAVLTLLVSSRLPRLHHPLFGAEGFERASDDGFFLFIEASDPLFDAQATRAWLAERAISVREVQP</sequence>
<keyword evidence="1" id="KW-0812">Transmembrane</keyword>
<reference evidence="2 3" key="1">
    <citation type="submission" date="2016-10" db="EMBL/GenBank/DDBJ databases">
        <title>Comparative genome analysis of multiple Pseudomonas spp. focuses on biocontrol and plant growth promoting traits.</title>
        <authorList>
            <person name="Tao X.-Y."/>
            <person name="Taylor C.G."/>
        </authorList>
    </citation>
    <scope>NUCLEOTIDE SEQUENCE [LARGE SCALE GENOMIC DNA]</scope>
    <source>
        <strain evidence="2 3">36C6</strain>
    </source>
</reference>
<evidence type="ECO:0000256" key="1">
    <source>
        <dbReference type="SAM" id="Phobius"/>
    </source>
</evidence>
<dbReference type="AlphaFoldDB" id="A0A423HP05"/>
<evidence type="ECO:0000313" key="2">
    <source>
        <dbReference type="EMBL" id="RON14897.1"/>
    </source>
</evidence>
<dbReference type="Pfam" id="PF11821">
    <property type="entry name" value="ActD"/>
    <property type="match status" value="1"/>
</dbReference>
<dbReference type="Proteomes" id="UP000284002">
    <property type="component" value="Unassembled WGS sequence"/>
</dbReference>
<evidence type="ECO:0008006" key="4">
    <source>
        <dbReference type="Google" id="ProtNLM"/>
    </source>
</evidence>
<organism evidence="2 3">
    <name type="scientific">Pseudomonas frederiksbergensis</name>
    <dbReference type="NCBI Taxonomy" id="104087"/>
    <lineage>
        <taxon>Bacteria</taxon>
        <taxon>Pseudomonadati</taxon>
        <taxon>Pseudomonadota</taxon>
        <taxon>Gammaproteobacteria</taxon>
        <taxon>Pseudomonadales</taxon>
        <taxon>Pseudomonadaceae</taxon>
        <taxon>Pseudomonas</taxon>
    </lineage>
</organism>
<protein>
    <recommendedName>
        <fullName evidence="4">DUF3341 domain-containing protein</fullName>
    </recommendedName>
</protein>
<dbReference type="InterPro" id="IPR021776">
    <property type="entry name" value="ActD"/>
</dbReference>
<name>A0A423HP05_9PSED</name>
<proteinExistence type="predicted"/>
<comment type="caution">
    <text evidence="2">The sequence shown here is derived from an EMBL/GenBank/DDBJ whole genome shotgun (WGS) entry which is preliminary data.</text>
</comment>
<feature type="transmembrane region" description="Helical" evidence="1">
    <location>
        <begin position="90"/>
        <end position="117"/>
    </location>
</feature>
<accession>A0A423HP05</accession>